<comment type="subunit">
    <text evidence="4">Homodimer.</text>
</comment>
<dbReference type="EC" id="5.4.99.12" evidence="4"/>
<dbReference type="NCBIfam" id="TIGR00071">
    <property type="entry name" value="hisT_truA"/>
    <property type="match status" value="1"/>
</dbReference>
<dbReference type="GO" id="GO:0160147">
    <property type="term" value="F:tRNA pseudouridine(38-40) synthase activity"/>
    <property type="evidence" value="ECO:0007669"/>
    <property type="project" value="UniProtKB-EC"/>
</dbReference>
<dbReference type="Pfam" id="PF01416">
    <property type="entry name" value="PseudoU_synth_1"/>
    <property type="match status" value="2"/>
</dbReference>
<evidence type="ECO:0000256" key="3">
    <source>
        <dbReference type="ARBA" id="ARBA00023235"/>
    </source>
</evidence>
<name>A0ABY4EEJ6_VITST</name>
<comment type="similarity">
    <text evidence="1 4 5">Belongs to the tRNA pseudouridine synthase TruA family.</text>
</comment>
<evidence type="ECO:0000256" key="2">
    <source>
        <dbReference type="ARBA" id="ARBA00022694"/>
    </source>
</evidence>
<dbReference type="HAMAP" id="MF_00171">
    <property type="entry name" value="TruA"/>
    <property type="match status" value="1"/>
</dbReference>
<comment type="catalytic activity">
    <reaction evidence="4 5">
        <text>uridine(38/39/40) in tRNA = pseudouridine(38/39/40) in tRNA</text>
        <dbReference type="Rhea" id="RHEA:22376"/>
        <dbReference type="Rhea" id="RHEA-COMP:10085"/>
        <dbReference type="Rhea" id="RHEA-COMP:10087"/>
        <dbReference type="ChEBI" id="CHEBI:65314"/>
        <dbReference type="ChEBI" id="CHEBI:65315"/>
        <dbReference type="EC" id="5.4.99.12"/>
    </reaction>
</comment>
<evidence type="ECO:0000313" key="8">
    <source>
        <dbReference type="Proteomes" id="UP000832034"/>
    </source>
</evidence>
<evidence type="ECO:0000256" key="4">
    <source>
        <dbReference type="HAMAP-Rule" id="MF_00171"/>
    </source>
</evidence>
<feature type="active site" description="Nucleophile" evidence="4">
    <location>
        <position position="58"/>
    </location>
</feature>
<dbReference type="EMBL" id="CP091512">
    <property type="protein sequence ID" value="UOO93733.1"/>
    <property type="molecule type" value="Genomic_DNA"/>
</dbReference>
<comment type="caution">
    <text evidence="4">Lacks conserved residue(s) required for the propagation of feature annotation.</text>
</comment>
<proteinExistence type="inferred from homology"/>
<dbReference type="Gene3D" id="3.30.70.660">
    <property type="entry name" value="Pseudouridine synthase I, catalytic domain, C-terminal subdomain"/>
    <property type="match status" value="1"/>
</dbReference>
<dbReference type="Gene3D" id="3.30.70.580">
    <property type="entry name" value="Pseudouridine synthase I, catalytic domain, N-terminal subdomain"/>
    <property type="match status" value="1"/>
</dbReference>
<keyword evidence="8" id="KW-1185">Reference proteome</keyword>
<reference evidence="7" key="1">
    <citation type="submission" date="2021-12" db="EMBL/GenBank/DDBJ databases">
        <authorList>
            <person name="Veyrier F.J."/>
        </authorList>
    </citation>
    <scope>NUCLEOTIDE SEQUENCE</scope>
    <source>
        <strain evidence="7">SAG 1488-6</strain>
    </source>
</reference>
<protein>
    <recommendedName>
        <fullName evidence="4">tRNA pseudouridine synthase A</fullName>
        <ecNumber evidence="4">5.4.99.12</ecNumber>
    </recommendedName>
    <alternativeName>
        <fullName evidence="4">tRNA pseudouridine(38-40) synthase</fullName>
    </alternativeName>
    <alternativeName>
        <fullName evidence="4">tRNA pseudouridylate synthase I</fullName>
    </alternativeName>
    <alternativeName>
        <fullName evidence="4">tRNA-uridine isomerase I</fullName>
    </alternativeName>
</protein>
<feature type="domain" description="Pseudouridine synthase I TruA alpha/beta" evidence="6">
    <location>
        <begin position="14"/>
        <end position="110"/>
    </location>
</feature>
<reference evidence="7" key="2">
    <citation type="journal article" date="2022" name="Res Sq">
        <title>Evolution of multicellular longitudinally dividing oral cavity symbionts (Neisseriaceae).</title>
        <authorList>
            <person name="Nyongesa S."/>
            <person name="Weber P."/>
            <person name="Bernet E."/>
            <person name="Pullido F."/>
            <person name="Nieckarz M."/>
            <person name="Delaby M."/>
            <person name="Nieves C."/>
            <person name="Viehboeck T."/>
            <person name="Krause N."/>
            <person name="Rivera-Millot A."/>
            <person name="Nakamura A."/>
            <person name="Vischer N."/>
            <person name="VanNieuwenhze M."/>
            <person name="Brun Y."/>
            <person name="Cava F."/>
            <person name="Bulgheresi S."/>
            <person name="Veyrier F."/>
        </authorList>
    </citation>
    <scope>NUCLEOTIDE SEQUENCE</scope>
    <source>
        <strain evidence="7">SAG 1488-6</strain>
    </source>
</reference>
<dbReference type="Proteomes" id="UP000832034">
    <property type="component" value="Chromosome"/>
</dbReference>
<dbReference type="RefSeq" id="WP_026353383.1">
    <property type="nucleotide sequence ID" value="NZ_CP091512.1"/>
</dbReference>
<dbReference type="InterPro" id="IPR001406">
    <property type="entry name" value="PsdUridine_synth_TruA"/>
</dbReference>
<dbReference type="SUPFAM" id="SSF55120">
    <property type="entry name" value="Pseudouridine synthase"/>
    <property type="match status" value="1"/>
</dbReference>
<feature type="binding site" evidence="4">
    <location>
        <position position="116"/>
    </location>
    <ligand>
        <name>substrate</name>
    </ligand>
</feature>
<evidence type="ECO:0000256" key="1">
    <source>
        <dbReference type="ARBA" id="ARBA00009375"/>
    </source>
</evidence>
<gene>
    <name evidence="4 7" type="primary">truA</name>
    <name evidence="7" type="ORF">LVJ81_10110</name>
</gene>
<evidence type="ECO:0000313" key="7">
    <source>
        <dbReference type="EMBL" id="UOO93733.1"/>
    </source>
</evidence>
<organism evidence="7 8">
    <name type="scientific">Vitreoscilla stercoraria</name>
    <dbReference type="NCBI Taxonomy" id="61"/>
    <lineage>
        <taxon>Bacteria</taxon>
        <taxon>Pseudomonadati</taxon>
        <taxon>Pseudomonadota</taxon>
        <taxon>Betaproteobacteria</taxon>
        <taxon>Neisseriales</taxon>
        <taxon>Neisseriaceae</taxon>
        <taxon>Vitreoscilla</taxon>
    </lineage>
</organism>
<sequence length="271" mass="29954">MSAMSTTRIALILHYDGSAFYGWQVQPQGIPTVQAALEHALAKIAQHPVATIVAGRTDTGVHATGQVVHFDTTAKRPLSAWVRGVNAHLPKGIAIQSAHEVAPEFSARFDAYRRAYRYVLCNEAVRPVLLAGKVGWAFRELDVAAMQQAAVCLAGTHDFSSFRAAECQAKSPIKTMYDVKISQQGSMICFDFEANAFLHHMIRNLVGALVYVGYGKLTPDEFHHLLLQKNRTQAPPTFMPDGLYLTQVHYPEHFAMPVAQVPSWLWGIEAK</sequence>
<keyword evidence="3 4" id="KW-0413">Isomerase</keyword>
<dbReference type="InterPro" id="IPR020094">
    <property type="entry name" value="TruA/RsuA/RluB/E/F_N"/>
</dbReference>
<evidence type="ECO:0000259" key="6">
    <source>
        <dbReference type="Pfam" id="PF01416"/>
    </source>
</evidence>
<feature type="domain" description="Pseudouridine synthase I TruA alpha/beta" evidence="6">
    <location>
        <begin position="149"/>
        <end position="251"/>
    </location>
</feature>
<dbReference type="InterPro" id="IPR020095">
    <property type="entry name" value="PsdUridine_synth_TruA_C"/>
</dbReference>
<dbReference type="InterPro" id="IPR020097">
    <property type="entry name" value="PsdUridine_synth_TruA_a/b_dom"/>
</dbReference>
<accession>A0ABY4EEJ6</accession>
<evidence type="ECO:0000256" key="5">
    <source>
        <dbReference type="RuleBase" id="RU003792"/>
    </source>
</evidence>
<keyword evidence="2 4" id="KW-0819">tRNA processing</keyword>
<dbReference type="CDD" id="cd02570">
    <property type="entry name" value="PseudoU_synth_EcTruA"/>
    <property type="match status" value="1"/>
</dbReference>
<comment type="function">
    <text evidence="4">Formation of pseudouridine at positions 38, 39 and 40 in the anticodon stem and loop of transfer RNAs.</text>
</comment>
<dbReference type="InterPro" id="IPR020103">
    <property type="entry name" value="PsdUridine_synth_cat_dom_sf"/>
</dbReference>
<dbReference type="PIRSF" id="PIRSF001430">
    <property type="entry name" value="tRNA_psdUrid_synth"/>
    <property type="match status" value="1"/>
</dbReference>
<dbReference type="PANTHER" id="PTHR11142">
    <property type="entry name" value="PSEUDOURIDYLATE SYNTHASE"/>
    <property type="match status" value="1"/>
</dbReference>
<dbReference type="PANTHER" id="PTHR11142:SF0">
    <property type="entry name" value="TRNA PSEUDOURIDINE SYNTHASE-LIKE 1"/>
    <property type="match status" value="1"/>
</dbReference>